<dbReference type="PANTHER" id="PTHR10127">
    <property type="entry name" value="DISCOIDIN, CUB, EGF, LAMININ , AND ZINC METALLOPROTEASE DOMAIN CONTAINING"/>
    <property type="match status" value="1"/>
</dbReference>
<protein>
    <recommendedName>
        <fullName evidence="8">Metalloendopeptidase</fullName>
        <ecNumber evidence="8">3.4.24.-</ecNumber>
    </recommendedName>
</protein>
<keyword evidence="6" id="KW-1015">Disulfide bond</keyword>
<evidence type="ECO:0000256" key="6">
    <source>
        <dbReference type="ARBA" id="ARBA00023157"/>
    </source>
</evidence>
<evidence type="ECO:0000256" key="3">
    <source>
        <dbReference type="ARBA" id="ARBA00022801"/>
    </source>
</evidence>
<organism evidence="10 11">
    <name type="scientific">Parastrongyloides trichosuri</name>
    <name type="common">Possum-specific nematode worm</name>
    <dbReference type="NCBI Taxonomy" id="131310"/>
    <lineage>
        <taxon>Eukaryota</taxon>
        <taxon>Metazoa</taxon>
        <taxon>Ecdysozoa</taxon>
        <taxon>Nematoda</taxon>
        <taxon>Chromadorea</taxon>
        <taxon>Rhabditida</taxon>
        <taxon>Tylenchina</taxon>
        <taxon>Panagrolaimomorpha</taxon>
        <taxon>Strongyloidoidea</taxon>
        <taxon>Strongyloididae</taxon>
        <taxon>Parastrongyloides</taxon>
    </lineage>
</organism>
<dbReference type="Proteomes" id="UP000038045">
    <property type="component" value="Unplaced"/>
</dbReference>
<proteinExistence type="predicted"/>
<dbReference type="InterPro" id="IPR006026">
    <property type="entry name" value="Peptidase_Metallo"/>
</dbReference>
<reference evidence="11" key="1">
    <citation type="submission" date="2017-02" db="UniProtKB">
        <authorList>
            <consortium name="WormBaseParasite"/>
        </authorList>
    </citation>
    <scope>IDENTIFICATION</scope>
</reference>
<dbReference type="GO" id="GO:0008270">
    <property type="term" value="F:zinc ion binding"/>
    <property type="evidence" value="ECO:0007669"/>
    <property type="project" value="InterPro"/>
</dbReference>
<evidence type="ECO:0000256" key="5">
    <source>
        <dbReference type="ARBA" id="ARBA00023049"/>
    </source>
</evidence>
<dbReference type="PANTHER" id="PTHR10127:SF780">
    <property type="entry name" value="METALLOENDOPEPTIDASE"/>
    <property type="match status" value="1"/>
</dbReference>
<evidence type="ECO:0000313" key="11">
    <source>
        <dbReference type="WBParaSite" id="PTRK_0001508800.1"/>
    </source>
</evidence>
<evidence type="ECO:0000313" key="10">
    <source>
        <dbReference type="Proteomes" id="UP000038045"/>
    </source>
</evidence>
<dbReference type="GO" id="GO:0004222">
    <property type="term" value="F:metalloendopeptidase activity"/>
    <property type="evidence" value="ECO:0007669"/>
    <property type="project" value="UniProtKB-UniRule"/>
</dbReference>
<dbReference type="EC" id="3.4.24.-" evidence="8"/>
<accession>A0A0N5A0T1</accession>
<dbReference type="InterPro" id="IPR024079">
    <property type="entry name" value="MetalloPept_cat_dom_sf"/>
</dbReference>
<evidence type="ECO:0000256" key="7">
    <source>
        <dbReference type="PROSITE-ProRule" id="PRU01211"/>
    </source>
</evidence>
<dbReference type="PROSITE" id="PS51864">
    <property type="entry name" value="ASTACIN"/>
    <property type="match status" value="1"/>
</dbReference>
<comment type="caution">
    <text evidence="7">Lacks conserved residue(s) required for the propagation of feature annotation.</text>
</comment>
<dbReference type="AlphaFoldDB" id="A0A0N5A0T1"/>
<keyword evidence="3 8" id="KW-0378">Hydrolase</keyword>
<dbReference type="SMART" id="SM00235">
    <property type="entry name" value="ZnMc"/>
    <property type="match status" value="1"/>
</dbReference>
<dbReference type="Gene3D" id="3.40.390.10">
    <property type="entry name" value="Collagenase (Catalytic Domain)"/>
    <property type="match status" value="1"/>
</dbReference>
<keyword evidence="2 8" id="KW-0479">Metal-binding</keyword>
<evidence type="ECO:0000256" key="4">
    <source>
        <dbReference type="ARBA" id="ARBA00022833"/>
    </source>
</evidence>
<keyword evidence="1 8" id="KW-0645">Protease</keyword>
<name>A0A0N5A0T1_PARTI</name>
<dbReference type="WBParaSite" id="PTRK_0001508800.1">
    <property type="protein sequence ID" value="PTRK_0001508800.1"/>
    <property type="gene ID" value="PTRK_0001508800"/>
</dbReference>
<evidence type="ECO:0000259" key="9">
    <source>
        <dbReference type="PROSITE" id="PS51864"/>
    </source>
</evidence>
<keyword evidence="5 8" id="KW-0482">Metalloprotease</keyword>
<evidence type="ECO:0000256" key="2">
    <source>
        <dbReference type="ARBA" id="ARBA00022723"/>
    </source>
</evidence>
<comment type="cofactor">
    <cofactor evidence="8">
        <name>Zn(2+)</name>
        <dbReference type="ChEBI" id="CHEBI:29105"/>
    </cofactor>
    <text evidence="8">Binds 1 zinc ion per subunit.</text>
</comment>
<keyword evidence="10" id="KW-1185">Reference proteome</keyword>
<evidence type="ECO:0000256" key="8">
    <source>
        <dbReference type="RuleBase" id="RU361183"/>
    </source>
</evidence>
<dbReference type="GO" id="GO:0006508">
    <property type="term" value="P:proteolysis"/>
    <property type="evidence" value="ECO:0007669"/>
    <property type="project" value="UniProtKB-KW"/>
</dbReference>
<dbReference type="InterPro" id="IPR001506">
    <property type="entry name" value="Peptidase_M12A"/>
</dbReference>
<evidence type="ECO:0000256" key="1">
    <source>
        <dbReference type="ARBA" id="ARBA00022670"/>
    </source>
</evidence>
<dbReference type="Pfam" id="PF01400">
    <property type="entry name" value="Astacin"/>
    <property type="match status" value="1"/>
</dbReference>
<dbReference type="PRINTS" id="PR00480">
    <property type="entry name" value="ASTACIN"/>
</dbReference>
<feature type="domain" description="Peptidase M12A" evidence="9">
    <location>
        <begin position="47"/>
        <end position="243"/>
    </location>
</feature>
<sequence>MITMKNFLIYILLIFVSLVYINSSIVYSKVNSNKGIENIRKKKSIFNVTQVKWNVQNKIKYFVESSIHSVESAIKNIENNTCIKFEKQNNRIISGYGINFVWQSPCGFQFYGHNPNTTPLPQVINISSDCNSIFDIQGLLHNTLMVRNEHTRSDRDEYIKVIATLADPKDMYRFKIDNASDTTFFGMAYDYGSMTHFSSTQYADTGKEIITATKYHEHYKRTMGQRVMATFNDYKLLNYYYCNDTCTSRKSDCKYDGYQDPNNCTICKCPSGFVGSECQNIAPSSADCGEYGYTANFGVQTIFKSGEKDCYFKIVGTSGKKIKITIREMFIFGHDVTSNRACVEGKGLDIKYRKSKAPMGLCFCQNVQTLPIEIESEDHVVYLHYRGTYHEHKITIDYQEIL</sequence>
<dbReference type="SUPFAM" id="SSF55486">
    <property type="entry name" value="Metalloproteases ('zincins'), catalytic domain"/>
    <property type="match status" value="1"/>
</dbReference>
<keyword evidence="4 8" id="KW-0862">Zinc</keyword>